<dbReference type="AlphaFoldDB" id="A0A6A5C6S0"/>
<evidence type="ECO:0000256" key="5">
    <source>
        <dbReference type="PIRSR" id="PIRSR615500-1"/>
    </source>
</evidence>
<reference evidence="10 11" key="1">
    <citation type="journal article" date="2019" name="Sci. Rep.">
        <title>Nanopore sequencing improves the draft genome of the human pathogenic amoeba Naegleria fowleri.</title>
        <authorList>
            <person name="Liechti N."/>
            <person name="Schurch N."/>
            <person name="Bruggmann R."/>
            <person name="Wittwer M."/>
        </authorList>
    </citation>
    <scope>NUCLEOTIDE SEQUENCE [LARGE SCALE GENOMIC DNA]</scope>
    <source>
        <strain evidence="10 11">ATCC 30894</strain>
    </source>
</reference>
<dbReference type="PROSITE" id="PS00137">
    <property type="entry name" value="SUBTILASE_HIS"/>
    <property type="match status" value="1"/>
</dbReference>
<dbReference type="InterPro" id="IPR023828">
    <property type="entry name" value="Peptidase_S8_Ser-AS"/>
</dbReference>
<evidence type="ECO:0000256" key="1">
    <source>
        <dbReference type="ARBA" id="ARBA00011073"/>
    </source>
</evidence>
<feature type="active site" description="Charge relay system" evidence="5 6">
    <location>
        <position position="439"/>
    </location>
</feature>
<dbReference type="PROSITE" id="PS00138">
    <property type="entry name" value="SUBTILASE_SER"/>
    <property type="match status" value="1"/>
</dbReference>
<dbReference type="InterPro" id="IPR022398">
    <property type="entry name" value="Peptidase_S8_His-AS"/>
</dbReference>
<keyword evidence="11" id="KW-1185">Reference proteome</keyword>
<feature type="region of interest" description="Disordered" evidence="7">
    <location>
        <begin position="895"/>
        <end position="921"/>
    </location>
</feature>
<dbReference type="SUPFAM" id="SSF49785">
    <property type="entry name" value="Galactose-binding domain-like"/>
    <property type="match status" value="1"/>
</dbReference>
<evidence type="ECO:0000256" key="4">
    <source>
        <dbReference type="ARBA" id="ARBA00022825"/>
    </source>
</evidence>
<dbReference type="InterPro" id="IPR034058">
    <property type="entry name" value="TagA/B/C/D_pept_dom"/>
</dbReference>
<organism evidence="10 11">
    <name type="scientific">Naegleria fowleri</name>
    <name type="common">Brain eating amoeba</name>
    <dbReference type="NCBI Taxonomy" id="5763"/>
    <lineage>
        <taxon>Eukaryota</taxon>
        <taxon>Discoba</taxon>
        <taxon>Heterolobosea</taxon>
        <taxon>Tetramitia</taxon>
        <taxon>Eutetramitia</taxon>
        <taxon>Vahlkampfiidae</taxon>
        <taxon>Naegleria</taxon>
    </lineage>
</organism>
<dbReference type="Gene3D" id="3.40.50.200">
    <property type="entry name" value="Peptidase S8/S53 domain"/>
    <property type="match status" value="1"/>
</dbReference>
<accession>A0A6A5C6S0</accession>
<dbReference type="InterPro" id="IPR000209">
    <property type="entry name" value="Peptidase_S8/S53_dom"/>
</dbReference>
<dbReference type="PANTHER" id="PTHR43399:SF4">
    <property type="entry name" value="CELL WALL-ASSOCIATED PROTEASE"/>
    <property type="match status" value="1"/>
</dbReference>
<dbReference type="PROSITE" id="PS51892">
    <property type="entry name" value="SUBTILASE"/>
    <property type="match status" value="1"/>
</dbReference>
<evidence type="ECO:0000259" key="9">
    <source>
        <dbReference type="Pfam" id="PF00082"/>
    </source>
</evidence>
<dbReference type="VEuPathDB" id="AmoebaDB:NF0046430"/>
<dbReference type="CDD" id="cd04842">
    <property type="entry name" value="Peptidases_S8_Kp43_protease"/>
    <property type="match status" value="1"/>
</dbReference>
<evidence type="ECO:0000313" key="11">
    <source>
        <dbReference type="Proteomes" id="UP000444721"/>
    </source>
</evidence>
<comment type="caution">
    <text evidence="10">The sequence shown here is derived from an EMBL/GenBank/DDBJ whole genome shotgun (WGS) entry which is preliminary data.</text>
</comment>
<dbReference type="PRINTS" id="PR00723">
    <property type="entry name" value="SUBTILISIN"/>
</dbReference>
<dbReference type="EMBL" id="VFQX01000013">
    <property type="protein sequence ID" value="KAF0981490.1"/>
    <property type="molecule type" value="Genomic_DNA"/>
</dbReference>
<dbReference type="InterPro" id="IPR051048">
    <property type="entry name" value="Peptidase_S8/S53_subtilisin"/>
</dbReference>
<dbReference type="Gene3D" id="2.60.120.380">
    <property type="match status" value="1"/>
</dbReference>
<dbReference type="InterPro" id="IPR008979">
    <property type="entry name" value="Galactose-bd-like_sf"/>
</dbReference>
<evidence type="ECO:0000313" key="10">
    <source>
        <dbReference type="EMBL" id="KAF0981490.1"/>
    </source>
</evidence>
<evidence type="ECO:0000256" key="6">
    <source>
        <dbReference type="PROSITE-ProRule" id="PRU01240"/>
    </source>
</evidence>
<dbReference type="GeneID" id="68119362"/>
<dbReference type="Proteomes" id="UP000444721">
    <property type="component" value="Unassembled WGS sequence"/>
</dbReference>
<gene>
    <name evidence="10" type="ORF">FDP41_012147</name>
</gene>
<feature type="active site" description="Charge relay system" evidence="5 6">
    <location>
        <position position="394"/>
    </location>
</feature>
<comment type="similarity">
    <text evidence="1 6">Belongs to the peptidase S8 family.</text>
</comment>
<keyword evidence="4 6" id="KW-0720">Serine protease</keyword>
<dbReference type="GO" id="GO:0004252">
    <property type="term" value="F:serine-type endopeptidase activity"/>
    <property type="evidence" value="ECO:0007669"/>
    <property type="project" value="UniProtKB-UniRule"/>
</dbReference>
<keyword evidence="8" id="KW-0812">Transmembrane</keyword>
<evidence type="ECO:0000256" key="7">
    <source>
        <dbReference type="SAM" id="MobiDB-lite"/>
    </source>
</evidence>
<evidence type="ECO:0000256" key="3">
    <source>
        <dbReference type="ARBA" id="ARBA00022801"/>
    </source>
</evidence>
<dbReference type="SUPFAM" id="SSF52743">
    <property type="entry name" value="Subtilisin-like"/>
    <property type="match status" value="1"/>
</dbReference>
<dbReference type="RefSeq" id="XP_044566203.1">
    <property type="nucleotide sequence ID" value="XM_044702634.1"/>
</dbReference>
<dbReference type="GO" id="GO:0006508">
    <property type="term" value="P:proteolysis"/>
    <property type="evidence" value="ECO:0007669"/>
    <property type="project" value="UniProtKB-KW"/>
</dbReference>
<sequence length="951" mass="105463">MTAAFPSHSALRAFIFLLVITLLILLTDHQRLFASQLTSDSVHDNLLLASGTDTTADNQRRLMVHVKLKDHVLLTSSVLETLASLMKVKSYKQHFQFSSTESQLFTTRLSPQFIRTHLSNHPFIQQHVEWIKQVPKEYKVSFPQLTLESLKLHGELKILFDDENNNDENKVNHLLEKVNRVANLREWFHQGMQQILSRELLALSPPHVESIFSRMKSLNLAETFRFRNEIPNEWWTLLSQHSQEDHSNPNIHEFKSWLEIKLTEFFDLKFELNPDGHLHISLLNFDEQVWDRLEREQFSHPSVLQLARREDLQNFFQSIPELSGLWNSISNQMGSQLLDHLLDDPSVNYITRSIRIGLDNLEINKMVQNGGGNNHAYFWNYGITGEGEVLSYTDTGIDPTHCFFSGFNESYTKVNLNNRKIVYIDTQNGLGDYEDNQGHGTHVAGTLAGIPFNLTSNPSVNTEMGVAIGAKLYVVDGNKSGGGISFNSVSTYLQNAFQRANSCISSNSWGCIPKYSCTFDCICQQTLANGAKVPISDSECLANDGRRCCEYCNTYGYYGYALDSYLATQNDQVTLFSSAGNAASIALLGTIGGLAPSKNGIAVGSMYNKESMSSFSSRGPTVDGRIKPDIVTPGEGIPSSKANSGCSLITMSGTSMSCPAAAGSAGLIRHYFNKNNQQKLKELEIGNKTQSGSTLSGTLVKAMIIHSGEQMIGSAANLGKPLSQLPIPNNFFGFGRVNLQNVLKIDEDPFSVSRIGNLRIVNRMYLDVLDSVNFQFQTASTTTTVKVTIAWYDLPSSPTEKDSVKKLINDLDLMVTVQNSTSNMVNTFYGNGELTNNSGYDSVNTVESVTITSIPIGSFVNITVSAKSTNKGKQAFSMVVTGGIYLIQPITTNFVNPPPQPNPNPGTNTSPKASPKTSTARAQHATHVKPMYWMIVMIMIVVLKMVMMMNK</sequence>
<proteinExistence type="inferred from homology"/>
<name>A0A6A5C6S0_NAEFO</name>
<dbReference type="VEuPathDB" id="AmoebaDB:NfTy_038370"/>
<feature type="domain" description="Peptidase S8/S53" evidence="9">
    <location>
        <begin position="385"/>
        <end position="690"/>
    </location>
</feature>
<feature type="active site" description="Charge relay system" evidence="5 6">
    <location>
        <position position="655"/>
    </location>
</feature>
<dbReference type="Pfam" id="PF00082">
    <property type="entry name" value="Peptidase_S8"/>
    <property type="match status" value="1"/>
</dbReference>
<keyword evidence="8" id="KW-1133">Transmembrane helix</keyword>
<dbReference type="InterPro" id="IPR036852">
    <property type="entry name" value="Peptidase_S8/S53_dom_sf"/>
</dbReference>
<protein>
    <recommendedName>
        <fullName evidence="9">Peptidase S8/S53 domain-containing protein</fullName>
    </recommendedName>
</protein>
<feature type="transmembrane region" description="Helical" evidence="8">
    <location>
        <begin position="931"/>
        <end position="949"/>
    </location>
</feature>
<dbReference type="OrthoDB" id="65407at2759"/>
<evidence type="ECO:0000256" key="2">
    <source>
        <dbReference type="ARBA" id="ARBA00022670"/>
    </source>
</evidence>
<evidence type="ECO:0000256" key="8">
    <source>
        <dbReference type="SAM" id="Phobius"/>
    </source>
</evidence>
<dbReference type="PANTHER" id="PTHR43399">
    <property type="entry name" value="SUBTILISIN-RELATED"/>
    <property type="match status" value="1"/>
</dbReference>
<dbReference type="VEuPathDB" id="AmoebaDB:FDP41_012147"/>
<keyword evidence="3 6" id="KW-0378">Hydrolase</keyword>
<keyword evidence="8" id="KW-0472">Membrane</keyword>
<dbReference type="InterPro" id="IPR015500">
    <property type="entry name" value="Peptidase_S8_subtilisin-rel"/>
</dbReference>
<keyword evidence="2 6" id="KW-0645">Protease</keyword>